<name>A0A8J8KGG1_9EURY</name>
<evidence type="ECO:0000313" key="8">
    <source>
        <dbReference type="Proteomes" id="UP000728647"/>
    </source>
</evidence>
<organism evidence="7 8">
    <name type="scientific">Haloterrigena gelatinilytica</name>
    <dbReference type="NCBI Taxonomy" id="2741724"/>
    <lineage>
        <taxon>Archaea</taxon>
        <taxon>Methanobacteriati</taxon>
        <taxon>Methanobacteriota</taxon>
        <taxon>Stenosarchaea group</taxon>
        <taxon>Halobacteria</taxon>
        <taxon>Halobacteriales</taxon>
        <taxon>Natrialbaceae</taxon>
        <taxon>Haloterrigena</taxon>
    </lineage>
</organism>
<reference evidence="7" key="1">
    <citation type="submission" date="2020-06" db="EMBL/GenBank/DDBJ databases">
        <title>Haloterrigena sp. nov., an extremely halophilic archaeon isolated from a saline sediment.</title>
        <authorList>
            <person name="Liu B.-B."/>
        </authorList>
    </citation>
    <scope>NUCLEOTIDE SEQUENCE</scope>
    <source>
        <strain evidence="7">SYSU A121-1</strain>
    </source>
</reference>
<dbReference type="GO" id="GO:0005886">
    <property type="term" value="C:plasma membrane"/>
    <property type="evidence" value="ECO:0007669"/>
    <property type="project" value="UniProtKB-SubCell"/>
</dbReference>
<dbReference type="Gene3D" id="1.10.3720.10">
    <property type="entry name" value="MetI-like"/>
    <property type="match status" value="1"/>
</dbReference>
<evidence type="ECO:0000256" key="5">
    <source>
        <dbReference type="RuleBase" id="RU363032"/>
    </source>
</evidence>
<keyword evidence="3 5" id="KW-1133">Transmembrane helix</keyword>
<dbReference type="InterPro" id="IPR035906">
    <property type="entry name" value="MetI-like_sf"/>
</dbReference>
<dbReference type="Pfam" id="PF00528">
    <property type="entry name" value="BPD_transp_1"/>
    <property type="match status" value="1"/>
</dbReference>
<dbReference type="PANTHER" id="PTHR43376:SF1">
    <property type="entry name" value="OLIGOPEPTIDE TRANSPORT SYSTEM PERMEASE PROTEIN"/>
    <property type="match status" value="1"/>
</dbReference>
<dbReference type="OrthoDB" id="44105at2157"/>
<evidence type="ECO:0000313" key="7">
    <source>
        <dbReference type="EMBL" id="NUB93373.1"/>
    </source>
</evidence>
<keyword evidence="4 5" id="KW-0472">Membrane</keyword>
<dbReference type="RefSeq" id="WP_174703043.1">
    <property type="nucleotide sequence ID" value="NZ_JABURA010000002.1"/>
</dbReference>
<dbReference type="PANTHER" id="PTHR43376">
    <property type="entry name" value="OLIGOPEPTIDE TRANSPORT SYSTEM PERMEASE PROTEIN"/>
    <property type="match status" value="1"/>
</dbReference>
<keyword evidence="5" id="KW-0813">Transport</keyword>
<dbReference type="GO" id="GO:0055085">
    <property type="term" value="P:transmembrane transport"/>
    <property type="evidence" value="ECO:0007669"/>
    <property type="project" value="InterPro"/>
</dbReference>
<dbReference type="CDD" id="cd06261">
    <property type="entry name" value="TM_PBP2"/>
    <property type="match status" value="1"/>
</dbReference>
<dbReference type="InterPro" id="IPR000515">
    <property type="entry name" value="MetI-like"/>
</dbReference>
<feature type="transmembrane region" description="Helical" evidence="5">
    <location>
        <begin position="107"/>
        <end position="132"/>
    </location>
</feature>
<feature type="transmembrane region" description="Helical" evidence="5">
    <location>
        <begin position="152"/>
        <end position="174"/>
    </location>
</feature>
<dbReference type="AlphaFoldDB" id="A0A8J8KGG1"/>
<evidence type="ECO:0000256" key="3">
    <source>
        <dbReference type="ARBA" id="ARBA00022989"/>
    </source>
</evidence>
<dbReference type="PROSITE" id="PS50928">
    <property type="entry name" value="ABC_TM1"/>
    <property type="match status" value="1"/>
</dbReference>
<sequence>MYIIKRIGQAFVTFIAVITVTFGLIRAIPGGPADHIRAQVMRSRGADGVSMSEINSLTETYTNIDPSAPVHVQYYNYLTSILQGDMGQSIAFGGRDVSALIIEAAPWTIFLLTLSILLTFGIGIVLGAVMAYREGSRFDIGSTVLSMFLNSVPYYIAAIFLVYVLSIQLSIFPQSGNYTVGLEPGLSPIFISDVFYHATLPIASLVITGFGGTAITMRGNAIQEIGEDYIRVAHLRGVPGRRIAVRYVGRNALLPMYTNLMISVGFMFGGSVILEEIFAYPGLGKYLLQSIHARDYSLMMGIFLVITCAVLICILIADLTYGLIDPRVSEGEGKEAY</sequence>
<gene>
    <name evidence="7" type="ORF">HT576_20445</name>
</gene>
<feature type="transmembrane region" description="Helical" evidence="5">
    <location>
        <begin position="7"/>
        <end position="28"/>
    </location>
</feature>
<comment type="subcellular location">
    <subcellularLocation>
        <location evidence="5">Cell membrane</location>
        <topology evidence="5">Multi-pass membrane protein</topology>
    </subcellularLocation>
    <subcellularLocation>
        <location evidence="1">Membrane</location>
        <topology evidence="1">Multi-pass membrane protein</topology>
    </subcellularLocation>
</comment>
<evidence type="ECO:0000259" key="6">
    <source>
        <dbReference type="PROSITE" id="PS50928"/>
    </source>
</evidence>
<accession>A0A8J8KGG1</accession>
<evidence type="ECO:0000256" key="2">
    <source>
        <dbReference type="ARBA" id="ARBA00022692"/>
    </source>
</evidence>
<comment type="similarity">
    <text evidence="5">Belongs to the binding-protein-dependent transport system permease family.</text>
</comment>
<protein>
    <submittedName>
        <fullName evidence="7">ABC transporter permease</fullName>
    </submittedName>
</protein>
<comment type="caution">
    <text evidence="7">The sequence shown here is derived from an EMBL/GenBank/DDBJ whole genome shotgun (WGS) entry which is preliminary data.</text>
</comment>
<feature type="domain" description="ABC transmembrane type-1" evidence="6">
    <location>
        <begin position="105"/>
        <end position="317"/>
    </location>
</feature>
<evidence type="ECO:0000256" key="1">
    <source>
        <dbReference type="ARBA" id="ARBA00004141"/>
    </source>
</evidence>
<feature type="transmembrane region" description="Helical" evidence="5">
    <location>
        <begin position="300"/>
        <end position="324"/>
    </location>
</feature>
<dbReference type="SUPFAM" id="SSF161098">
    <property type="entry name" value="MetI-like"/>
    <property type="match status" value="1"/>
</dbReference>
<feature type="transmembrane region" description="Helical" evidence="5">
    <location>
        <begin position="260"/>
        <end position="280"/>
    </location>
</feature>
<dbReference type="Proteomes" id="UP000728647">
    <property type="component" value="Unassembled WGS sequence"/>
</dbReference>
<dbReference type="EMBL" id="JABURA010000002">
    <property type="protein sequence ID" value="NUB93373.1"/>
    <property type="molecule type" value="Genomic_DNA"/>
</dbReference>
<proteinExistence type="inferred from homology"/>
<keyword evidence="2 5" id="KW-0812">Transmembrane</keyword>
<feature type="transmembrane region" description="Helical" evidence="5">
    <location>
        <begin position="194"/>
        <end position="215"/>
    </location>
</feature>
<evidence type="ECO:0000256" key="4">
    <source>
        <dbReference type="ARBA" id="ARBA00023136"/>
    </source>
</evidence>